<dbReference type="AlphaFoldDB" id="A0A2T1D800"/>
<dbReference type="RefSeq" id="WP_073074620.1">
    <property type="nucleotide sequence ID" value="NZ_MPPI01000041.1"/>
</dbReference>
<name>A0A2T1D800_9CYAN</name>
<dbReference type="EMBL" id="PVWG01000039">
    <property type="protein sequence ID" value="PSB16620.1"/>
    <property type="molecule type" value="Genomic_DNA"/>
</dbReference>
<sequence>MADVNRSLGTRLKNESSIWRIGALPGVVIIGLVIAARLTGVLQWLEWRALDQGLRLRPAEPVDERILIVGINEADIRRIGTYPIPDRDLAALLKTLQTYQPAAIGLDIVRDLPVQPGHKALVQALRDKRVIAIEKLPDDKSGIGINPPPTLPAEQVGFVDALFDTDGILRRSLLGASDLKGDWHSSLSLRLAEAFLLTKNLSLENGIHDPEAMRFGSTELIRFQPNFGSYVRADAGGSQVLLNFRSGRNPFRIVSLQDIQLGQVNPKWIRDRIVLIGMTAPSTKDVVSSSAIVSDNPALIYGVEIQAHAISQIVSATLDQRPLLNVWSDGWEYVWIIAWGILGISLGRFIRAPLWILLGLTIACITLIGISYGLLLLGWWIPVAPALLVLVLNSAGLAAFYRYDQDLRSRLQDRQRVIDYTFNTIHNGPLQTLATLLRQVQSQDLPSSQMLSELQQLNQELRSVYDSVRRDALMQGDQFYLSHDRELNLQEPMHEVLYEVYTNVMERDLPCFKSLKVQLVTFEPMNERRLSVEQKRGLCRFLEEALCNVGKHAVCASRLEVKCIHAKGRNLIQVMDNGRGYDSSLPEGMGTQQARSLTKQLQGVFVREVRSTGGTLCELSWSVRKARFWRF</sequence>
<dbReference type="Pfam" id="PF05226">
    <property type="entry name" value="CHASE2"/>
    <property type="match status" value="1"/>
</dbReference>
<evidence type="ECO:0000256" key="1">
    <source>
        <dbReference type="SAM" id="Phobius"/>
    </source>
</evidence>
<gene>
    <name evidence="3" type="ORF">C7B65_21075</name>
</gene>
<dbReference type="SMART" id="SM01080">
    <property type="entry name" value="CHASE2"/>
    <property type="match status" value="1"/>
</dbReference>
<keyword evidence="4" id="KW-1185">Reference proteome</keyword>
<comment type="caution">
    <text evidence="3">The sequence shown here is derived from an EMBL/GenBank/DDBJ whole genome shotgun (WGS) entry which is preliminary data.</text>
</comment>
<proteinExistence type="predicted"/>
<feature type="transmembrane region" description="Helical" evidence="1">
    <location>
        <begin position="330"/>
        <end position="347"/>
    </location>
</feature>
<dbReference type="Proteomes" id="UP000238634">
    <property type="component" value="Unassembled WGS sequence"/>
</dbReference>
<evidence type="ECO:0000259" key="2">
    <source>
        <dbReference type="SMART" id="SM01080"/>
    </source>
</evidence>
<evidence type="ECO:0000313" key="4">
    <source>
        <dbReference type="Proteomes" id="UP000238634"/>
    </source>
</evidence>
<keyword evidence="1" id="KW-0472">Membrane</keyword>
<keyword evidence="1" id="KW-0812">Transmembrane</keyword>
<feature type="transmembrane region" description="Helical" evidence="1">
    <location>
        <begin position="379"/>
        <end position="401"/>
    </location>
</feature>
<organism evidence="3 4">
    <name type="scientific">Phormidesmis priestleyi ULC007</name>
    <dbReference type="NCBI Taxonomy" id="1920490"/>
    <lineage>
        <taxon>Bacteria</taxon>
        <taxon>Bacillati</taxon>
        <taxon>Cyanobacteriota</taxon>
        <taxon>Cyanophyceae</taxon>
        <taxon>Leptolyngbyales</taxon>
        <taxon>Leptolyngbyaceae</taxon>
        <taxon>Phormidesmis</taxon>
    </lineage>
</organism>
<dbReference type="InterPro" id="IPR036890">
    <property type="entry name" value="HATPase_C_sf"/>
</dbReference>
<dbReference type="Gene3D" id="3.30.565.10">
    <property type="entry name" value="Histidine kinase-like ATPase, C-terminal domain"/>
    <property type="match status" value="1"/>
</dbReference>
<feature type="transmembrane region" description="Helical" evidence="1">
    <location>
        <begin position="21"/>
        <end position="45"/>
    </location>
</feature>
<dbReference type="OrthoDB" id="337251at2"/>
<feature type="domain" description="CHASE2" evidence="2">
    <location>
        <begin position="42"/>
        <end position="346"/>
    </location>
</feature>
<dbReference type="STRING" id="1920490.GCA_001895925_02415"/>
<reference evidence="3 4" key="1">
    <citation type="submission" date="2018-02" db="EMBL/GenBank/DDBJ databases">
        <authorList>
            <person name="Cohen D.B."/>
            <person name="Kent A.D."/>
        </authorList>
    </citation>
    <scope>NUCLEOTIDE SEQUENCE [LARGE SCALE GENOMIC DNA]</scope>
    <source>
        <strain evidence="3 4">ULC007</strain>
    </source>
</reference>
<accession>A0A2T1D800</accession>
<dbReference type="SUPFAM" id="SSF55874">
    <property type="entry name" value="ATPase domain of HSP90 chaperone/DNA topoisomerase II/histidine kinase"/>
    <property type="match status" value="1"/>
</dbReference>
<dbReference type="InterPro" id="IPR007890">
    <property type="entry name" value="CHASE2"/>
</dbReference>
<keyword evidence="1" id="KW-1133">Transmembrane helix</keyword>
<protein>
    <submittedName>
        <fullName evidence="3">CHASE2 domain-containing protein</fullName>
    </submittedName>
</protein>
<reference evidence="3 4" key="2">
    <citation type="submission" date="2018-03" db="EMBL/GenBank/DDBJ databases">
        <title>The ancient ancestry and fast evolution of plastids.</title>
        <authorList>
            <person name="Moore K.R."/>
            <person name="Magnabosco C."/>
            <person name="Momper L."/>
            <person name="Gold D.A."/>
            <person name="Bosak T."/>
            <person name="Fournier G.P."/>
        </authorList>
    </citation>
    <scope>NUCLEOTIDE SEQUENCE [LARGE SCALE GENOMIC DNA]</scope>
    <source>
        <strain evidence="3 4">ULC007</strain>
    </source>
</reference>
<evidence type="ECO:0000313" key="3">
    <source>
        <dbReference type="EMBL" id="PSB16620.1"/>
    </source>
</evidence>
<feature type="transmembrane region" description="Helical" evidence="1">
    <location>
        <begin position="354"/>
        <end position="373"/>
    </location>
</feature>